<dbReference type="EMBL" id="BMYJ01000008">
    <property type="protein sequence ID" value="GHC61379.1"/>
    <property type="molecule type" value="Genomic_DNA"/>
</dbReference>
<dbReference type="Proteomes" id="UP000638981">
    <property type="component" value="Unassembled WGS sequence"/>
</dbReference>
<keyword evidence="2" id="KW-1185">Reference proteome</keyword>
<dbReference type="RefSeq" id="WP_189412191.1">
    <property type="nucleotide sequence ID" value="NZ_BMYJ01000008.1"/>
</dbReference>
<gene>
    <name evidence="1" type="ORF">GCM10007315_26740</name>
</gene>
<reference evidence="1" key="2">
    <citation type="submission" date="2020-09" db="EMBL/GenBank/DDBJ databases">
        <authorList>
            <person name="Sun Q."/>
            <person name="Kim S."/>
        </authorList>
    </citation>
    <scope>NUCLEOTIDE SEQUENCE</scope>
    <source>
        <strain evidence="1">KCTC 23310</strain>
    </source>
</reference>
<comment type="caution">
    <text evidence="1">The sequence shown here is derived from an EMBL/GenBank/DDBJ whole genome shotgun (WGS) entry which is preliminary data.</text>
</comment>
<proteinExistence type="predicted"/>
<dbReference type="AlphaFoldDB" id="A0A918TVY4"/>
<reference evidence="1" key="1">
    <citation type="journal article" date="2014" name="Int. J. Syst. Evol. Microbiol.">
        <title>Complete genome sequence of Corynebacterium casei LMG S-19264T (=DSM 44701T), isolated from a smear-ripened cheese.</title>
        <authorList>
            <consortium name="US DOE Joint Genome Institute (JGI-PGF)"/>
            <person name="Walter F."/>
            <person name="Albersmeier A."/>
            <person name="Kalinowski J."/>
            <person name="Ruckert C."/>
        </authorList>
    </citation>
    <scope>NUCLEOTIDE SEQUENCE</scope>
    <source>
        <strain evidence="1">KCTC 23310</strain>
    </source>
</reference>
<evidence type="ECO:0000313" key="1">
    <source>
        <dbReference type="EMBL" id="GHC61379.1"/>
    </source>
</evidence>
<name>A0A918TVY4_9RHOB</name>
<organism evidence="1 2">
    <name type="scientific">Neogemmobacter tilapiae</name>
    <dbReference type="NCBI Taxonomy" id="875041"/>
    <lineage>
        <taxon>Bacteria</taxon>
        <taxon>Pseudomonadati</taxon>
        <taxon>Pseudomonadota</taxon>
        <taxon>Alphaproteobacteria</taxon>
        <taxon>Rhodobacterales</taxon>
        <taxon>Paracoccaceae</taxon>
        <taxon>Neogemmobacter</taxon>
    </lineage>
</organism>
<sequence>MRAYDPTEAMRLWMQMGLMTMEAQATVAMRLWGMAGMWKTAPDEMQRMVQEKSDAMQQSAKAATNAALQGKSGVGIASAALKPLRQKTQANAKRLTARGPKLPKL</sequence>
<accession>A0A918TVY4</accession>
<protein>
    <recommendedName>
        <fullName evidence="3">Antifreeze protein</fullName>
    </recommendedName>
</protein>
<evidence type="ECO:0008006" key="3">
    <source>
        <dbReference type="Google" id="ProtNLM"/>
    </source>
</evidence>
<evidence type="ECO:0000313" key="2">
    <source>
        <dbReference type="Proteomes" id="UP000638981"/>
    </source>
</evidence>